<dbReference type="InterPro" id="IPR001584">
    <property type="entry name" value="Integrase_cat-core"/>
</dbReference>
<keyword evidence="3" id="KW-1185">Reference proteome</keyword>
<dbReference type="InterPro" id="IPR050951">
    <property type="entry name" value="Retrovirus_Pol_polyprotein"/>
</dbReference>
<proteinExistence type="predicted"/>
<dbReference type="Pfam" id="PF00665">
    <property type="entry name" value="rve"/>
    <property type="match status" value="1"/>
</dbReference>
<dbReference type="InterPro" id="IPR012337">
    <property type="entry name" value="RNaseH-like_sf"/>
</dbReference>
<dbReference type="InterPro" id="IPR041588">
    <property type="entry name" value="Integrase_H2C2"/>
</dbReference>
<evidence type="ECO:0000259" key="1">
    <source>
        <dbReference type="PROSITE" id="PS50994"/>
    </source>
</evidence>
<accession>A0ABQ5JZP6</accession>
<dbReference type="PANTHER" id="PTHR37984:SF5">
    <property type="entry name" value="PROTEIN NYNRIN-LIKE"/>
    <property type="match status" value="1"/>
</dbReference>
<dbReference type="EMBL" id="BQXS01012127">
    <property type="protein sequence ID" value="GKT19960.1"/>
    <property type="molecule type" value="Genomic_DNA"/>
</dbReference>
<name>A0ABQ5JZP6_9EUKA</name>
<organism evidence="2 3">
    <name type="scientific">Aduncisulcus paluster</name>
    <dbReference type="NCBI Taxonomy" id="2918883"/>
    <lineage>
        <taxon>Eukaryota</taxon>
        <taxon>Metamonada</taxon>
        <taxon>Carpediemonas-like organisms</taxon>
        <taxon>Aduncisulcus</taxon>
    </lineage>
</organism>
<gene>
    <name evidence="2" type="ORF">ADUPG1_011608</name>
</gene>
<feature type="non-terminal residue" evidence="2">
    <location>
        <position position="225"/>
    </location>
</feature>
<dbReference type="Gene3D" id="1.10.340.70">
    <property type="match status" value="1"/>
</dbReference>
<dbReference type="Pfam" id="PF17921">
    <property type="entry name" value="Integrase_H2C2"/>
    <property type="match status" value="1"/>
</dbReference>
<evidence type="ECO:0000313" key="3">
    <source>
        <dbReference type="Proteomes" id="UP001057375"/>
    </source>
</evidence>
<reference evidence="2" key="1">
    <citation type="submission" date="2022-03" db="EMBL/GenBank/DDBJ databases">
        <title>Draft genome sequence of Aduncisulcus paluster, a free-living microaerophilic Fornicata.</title>
        <authorList>
            <person name="Yuyama I."/>
            <person name="Kume K."/>
            <person name="Tamura T."/>
            <person name="Inagaki Y."/>
            <person name="Hashimoto T."/>
        </authorList>
    </citation>
    <scope>NUCLEOTIDE SEQUENCE</scope>
    <source>
        <strain evidence="2">NY0171</strain>
    </source>
</reference>
<evidence type="ECO:0000313" key="2">
    <source>
        <dbReference type="EMBL" id="GKT19960.1"/>
    </source>
</evidence>
<dbReference type="Gene3D" id="3.30.420.10">
    <property type="entry name" value="Ribonuclease H-like superfamily/Ribonuclease H"/>
    <property type="match status" value="1"/>
</dbReference>
<sequence length="225" mass="25476">MALISPILTQFGGTEIDPDPDFLSSMKLLPDMESPEAPLTRIKEAQKSLVEKGEEEWKSTLRKDVFTLAHGDILGGHKGRDAVCRKLKEWEVGWPKMKKDISSWVSECLICQRDRLSMEFFKSSGDTFVENPFYCVAIDTMGPFPESKDGFKYLIVAIDAFSRFVELIPTKTLTAKEAATSVINEVFLRYGFPDVIRSDNGTQFANHMFKTLTETLKMKHHKTVA</sequence>
<dbReference type="PANTHER" id="PTHR37984">
    <property type="entry name" value="PROTEIN CBG26694"/>
    <property type="match status" value="1"/>
</dbReference>
<dbReference type="InterPro" id="IPR036397">
    <property type="entry name" value="RNaseH_sf"/>
</dbReference>
<dbReference type="Proteomes" id="UP001057375">
    <property type="component" value="Unassembled WGS sequence"/>
</dbReference>
<protein>
    <recommendedName>
        <fullName evidence="1">Integrase catalytic domain-containing protein</fullName>
    </recommendedName>
</protein>
<comment type="caution">
    <text evidence="2">The sequence shown here is derived from an EMBL/GenBank/DDBJ whole genome shotgun (WGS) entry which is preliminary data.</text>
</comment>
<feature type="domain" description="Integrase catalytic" evidence="1">
    <location>
        <begin position="128"/>
        <end position="225"/>
    </location>
</feature>
<dbReference type="PROSITE" id="PS50994">
    <property type="entry name" value="INTEGRASE"/>
    <property type="match status" value="1"/>
</dbReference>
<dbReference type="SUPFAM" id="SSF53098">
    <property type="entry name" value="Ribonuclease H-like"/>
    <property type="match status" value="1"/>
</dbReference>